<evidence type="ECO:0000313" key="3">
    <source>
        <dbReference type="EMBL" id="REG05476.1"/>
    </source>
</evidence>
<dbReference type="AlphaFoldDB" id="A0A347ZWQ3"/>
<reference evidence="3 4" key="1">
    <citation type="submission" date="2018-08" db="EMBL/GenBank/DDBJ databases">
        <title>Genomic Encyclopedia of Type Strains, Phase IV (KMG-IV): sequencing the most valuable type-strain genomes for metagenomic binning, comparative biology and taxonomic classification.</title>
        <authorList>
            <person name="Goeker M."/>
        </authorList>
    </citation>
    <scope>NUCLEOTIDE SEQUENCE [LARGE SCALE GENOMIC DNA]</scope>
    <source>
        <strain evidence="3 4">DSM 23923</strain>
    </source>
</reference>
<feature type="region of interest" description="Disordered" evidence="1">
    <location>
        <begin position="67"/>
        <end position="106"/>
    </location>
</feature>
<evidence type="ECO:0000256" key="1">
    <source>
        <dbReference type="SAM" id="MobiDB-lite"/>
    </source>
</evidence>
<accession>A0A347ZWQ3</accession>
<feature type="compositionally biased region" description="Low complexity" evidence="1">
    <location>
        <begin position="201"/>
        <end position="213"/>
    </location>
</feature>
<dbReference type="Proteomes" id="UP000256388">
    <property type="component" value="Unassembled WGS sequence"/>
</dbReference>
<organism evidence="3 4">
    <name type="scientific">Pelolinea submarina</name>
    <dbReference type="NCBI Taxonomy" id="913107"/>
    <lineage>
        <taxon>Bacteria</taxon>
        <taxon>Bacillati</taxon>
        <taxon>Chloroflexota</taxon>
        <taxon>Anaerolineae</taxon>
        <taxon>Anaerolineales</taxon>
        <taxon>Anaerolineaceae</taxon>
        <taxon>Pelolinea</taxon>
    </lineage>
</organism>
<feature type="signal peptide" evidence="2">
    <location>
        <begin position="1"/>
        <end position="26"/>
    </location>
</feature>
<comment type="caution">
    <text evidence="3">The sequence shown here is derived from an EMBL/GenBank/DDBJ whole genome shotgun (WGS) entry which is preliminary data.</text>
</comment>
<evidence type="ECO:0000256" key="2">
    <source>
        <dbReference type="SAM" id="SignalP"/>
    </source>
</evidence>
<feature type="region of interest" description="Disordered" evidence="1">
    <location>
        <begin position="194"/>
        <end position="213"/>
    </location>
</feature>
<proteinExistence type="predicted"/>
<keyword evidence="4" id="KW-1185">Reference proteome</keyword>
<evidence type="ECO:0008006" key="5">
    <source>
        <dbReference type="Google" id="ProtNLM"/>
    </source>
</evidence>
<sequence>MNKKFKWTGLMVAIVMIAASATPVFAQSDTEPTEVPAVVEESSSFLDNPIVLLLSTFFSNLFTVDEVEETPPPDEGDPGTGEPGTGEPTEVPEGEGGDEGGEISVEEPTPVPVLSAEEQIAAMHTEDDLGFGEITKLLQIVTEAQESCELYGTSCDVTVDSLLAEYNTGVGMGELFAKYGKPEITGVGQTKKVYDEDGNKVKTNNGKANGKNK</sequence>
<feature type="compositionally biased region" description="Acidic residues" evidence="1">
    <location>
        <begin position="67"/>
        <end position="77"/>
    </location>
</feature>
<keyword evidence="2" id="KW-0732">Signal</keyword>
<protein>
    <recommendedName>
        <fullName evidence="5">Host cell surface-exposed lipoprotein</fullName>
    </recommendedName>
</protein>
<feature type="chain" id="PRO_5030063683" description="Host cell surface-exposed lipoprotein" evidence="2">
    <location>
        <begin position="27"/>
        <end position="213"/>
    </location>
</feature>
<dbReference type="EMBL" id="QUMS01000005">
    <property type="protein sequence ID" value="REG05476.1"/>
    <property type="molecule type" value="Genomic_DNA"/>
</dbReference>
<dbReference type="RefSeq" id="WP_116226136.1">
    <property type="nucleotide sequence ID" value="NZ_AP018437.1"/>
</dbReference>
<feature type="compositionally biased region" description="Acidic residues" evidence="1">
    <location>
        <begin position="90"/>
        <end position="105"/>
    </location>
</feature>
<evidence type="ECO:0000313" key="4">
    <source>
        <dbReference type="Proteomes" id="UP000256388"/>
    </source>
</evidence>
<gene>
    <name evidence="3" type="ORF">DFR64_2880</name>
</gene>
<name>A0A347ZWQ3_9CHLR</name>